<sequence>GGGNVGPTAAGAAGGLAGNIIYNHFFPDGPFGKDDNRLNPNSPNYHQVGNTTGRKEEYHSNTSDKISKQQTQNINGHNIKYDDTTDINKIASGMIHTGIIGGASAITGIMGGSDNLNGTNTAIDAITGGLTGLAQSAPKIEKGKNRGKKPADKAGPKPKAEQADRNPNQTEQKGDTK</sequence>
<feature type="region of interest" description="Disordered" evidence="1">
    <location>
        <begin position="32"/>
        <end position="68"/>
    </location>
</feature>
<dbReference type="Proteomes" id="UP000247565">
    <property type="component" value="Unassembled WGS sequence"/>
</dbReference>
<feature type="region of interest" description="Disordered" evidence="1">
    <location>
        <begin position="133"/>
        <end position="177"/>
    </location>
</feature>
<feature type="non-terminal residue" evidence="2">
    <location>
        <position position="1"/>
    </location>
</feature>
<comment type="caution">
    <text evidence="2">The sequence shown here is derived from an EMBL/GenBank/DDBJ whole genome shotgun (WGS) entry which is preliminary data.</text>
</comment>
<organism evidence="2 3">
    <name type="scientific">Commensalibacter melissae</name>
    <dbReference type="NCBI Taxonomy" id="2070537"/>
    <lineage>
        <taxon>Bacteria</taxon>
        <taxon>Pseudomonadati</taxon>
        <taxon>Pseudomonadota</taxon>
        <taxon>Alphaproteobacteria</taxon>
        <taxon>Acetobacterales</taxon>
        <taxon>Acetobacteraceae</taxon>
    </lineage>
</organism>
<reference evidence="2 3" key="1">
    <citation type="submission" date="2018-05" db="EMBL/GenBank/DDBJ databases">
        <title>Reference genomes for bee gut microbiota database.</title>
        <authorList>
            <person name="Ellegaard K.M."/>
        </authorList>
    </citation>
    <scope>NUCLEOTIDE SEQUENCE [LARGE SCALE GENOMIC DNA]</scope>
    <source>
        <strain evidence="2 3">ESL0284</strain>
    </source>
</reference>
<feature type="compositionally biased region" description="Polar residues" evidence="1">
    <location>
        <begin position="38"/>
        <end position="52"/>
    </location>
</feature>
<gene>
    <name evidence="2" type="ORF">DK869_08755</name>
</gene>
<dbReference type="RefSeq" id="WP_158523909.1">
    <property type="nucleotide sequence ID" value="NZ_QGLT01000012.1"/>
</dbReference>
<feature type="compositionally biased region" description="Basic and acidic residues" evidence="1">
    <location>
        <begin position="139"/>
        <end position="164"/>
    </location>
</feature>
<keyword evidence="3" id="KW-1185">Reference proteome</keyword>
<dbReference type="EMBL" id="QGLT01000012">
    <property type="protein sequence ID" value="PXY98513.1"/>
    <property type="molecule type" value="Genomic_DNA"/>
</dbReference>
<proteinExistence type="predicted"/>
<evidence type="ECO:0000313" key="2">
    <source>
        <dbReference type="EMBL" id="PXY98513.1"/>
    </source>
</evidence>
<dbReference type="AlphaFoldDB" id="A0A318MZG3"/>
<evidence type="ECO:0000256" key="1">
    <source>
        <dbReference type="SAM" id="MobiDB-lite"/>
    </source>
</evidence>
<accession>A0A318MZG3</accession>
<protein>
    <submittedName>
        <fullName evidence="2">Uncharacterized protein</fullName>
    </submittedName>
</protein>
<evidence type="ECO:0000313" key="3">
    <source>
        <dbReference type="Proteomes" id="UP000247565"/>
    </source>
</evidence>
<name>A0A318MZG3_9PROT</name>